<dbReference type="RefSeq" id="WP_164506634.1">
    <property type="nucleotide sequence ID" value="NZ_JBHTOF010000079.1"/>
</dbReference>
<reference evidence="4" key="1">
    <citation type="journal article" date="2019" name="Int. J. Syst. Evol. Microbiol.">
        <title>The Global Catalogue of Microorganisms (GCM) 10K type strain sequencing project: providing services to taxonomists for standard genome sequencing and annotation.</title>
        <authorList>
            <consortium name="The Broad Institute Genomics Platform"/>
            <consortium name="The Broad Institute Genome Sequencing Center for Infectious Disease"/>
            <person name="Wu L."/>
            <person name="Ma J."/>
        </authorList>
    </citation>
    <scope>NUCLEOTIDE SEQUENCE [LARGE SCALE GENOMIC DNA]</scope>
    <source>
        <strain evidence="4">CCM 8951</strain>
    </source>
</reference>
<dbReference type="PROSITE" id="PS50943">
    <property type="entry name" value="HTH_CROC1"/>
    <property type="match status" value="1"/>
</dbReference>
<evidence type="ECO:0000313" key="4">
    <source>
        <dbReference type="Proteomes" id="UP001597244"/>
    </source>
</evidence>
<dbReference type="PANTHER" id="PTHR46797:SF1">
    <property type="entry name" value="METHYLPHOSPHONATE SYNTHASE"/>
    <property type="match status" value="1"/>
</dbReference>
<dbReference type="Gene3D" id="1.25.40.10">
    <property type="entry name" value="Tetratricopeptide repeat domain"/>
    <property type="match status" value="1"/>
</dbReference>
<evidence type="ECO:0000313" key="3">
    <source>
        <dbReference type="EMBL" id="MFD1465741.1"/>
    </source>
</evidence>
<dbReference type="PANTHER" id="PTHR46797">
    <property type="entry name" value="HTH-TYPE TRANSCRIPTIONAL REGULATOR"/>
    <property type="match status" value="1"/>
</dbReference>
<protein>
    <submittedName>
        <fullName evidence="3">Helix-turn-helix domain-containing protein</fullName>
    </submittedName>
</protein>
<accession>A0ABW4DQM6</accession>
<evidence type="ECO:0000256" key="1">
    <source>
        <dbReference type="ARBA" id="ARBA00023125"/>
    </source>
</evidence>
<proteinExistence type="predicted"/>
<organism evidence="3 4">
    <name type="scientific">Lapidilactobacillus mulanensis</name>
    <dbReference type="NCBI Taxonomy" id="2485999"/>
    <lineage>
        <taxon>Bacteria</taxon>
        <taxon>Bacillati</taxon>
        <taxon>Bacillota</taxon>
        <taxon>Bacilli</taxon>
        <taxon>Lactobacillales</taxon>
        <taxon>Lactobacillaceae</taxon>
        <taxon>Lapidilactobacillus</taxon>
    </lineage>
</organism>
<dbReference type="SMART" id="SM00530">
    <property type="entry name" value="HTH_XRE"/>
    <property type="match status" value="1"/>
</dbReference>
<sequence>MIDGEKLRKKRVELGFSQTELAAGITTQATISSLERNASVPSSDILMRITTRLGMKPTEVISGDSNVAIEQQLSEADRLSMNYQYEKLLEVLDDMENIAEPEQQAHYLFLKTNAQMWLTKNFDDAIFGYSRILQLPDTRMSIYSIVATCELGVCYINKNNDLEKAGYYFDQVETMMVQTDLDEYPFWALFLYANLSKYYSSDKKDDKVFKILDTAIKFAQKHHTTYFLDQYYYLYAAEIKNQAGKWTESASLYLLQAYTFAKFNSDDVALSKAEGYLKEIDIDVSKLFKQDM</sequence>
<evidence type="ECO:0000259" key="2">
    <source>
        <dbReference type="PROSITE" id="PS50943"/>
    </source>
</evidence>
<dbReference type="InterPro" id="IPR050807">
    <property type="entry name" value="TransReg_Diox_bact_type"/>
</dbReference>
<comment type="caution">
    <text evidence="3">The sequence shown here is derived from an EMBL/GenBank/DDBJ whole genome shotgun (WGS) entry which is preliminary data.</text>
</comment>
<keyword evidence="1" id="KW-0238">DNA-binding</keyword>
<dbReference type="Pfam" id="PF01381">
    <property type="entry name" value="HTH_3"/>
    <property type="match status" value="1"/>
</dbReference>
<dbReference type="InterPro" id="IPR010982">
    <property type="entry name" value="Lambda_DNA-bd_dom_sf"/>
</dbReference>
<dbReference type="SUPFAM" id="SSF48452">
    <property type="entry name" value="TPR-like"/>
    <property type="match status" value="1"/>
</dbReference>
<feature type="domain" description="HTH cro/C1-type" evidence="2">
    <location>
        <begin position="7"/>
        <end position="60"/>
    </location>
</feature>
<dbReference type="EMBL" id="JBHTOF010000079">
    <property type="protein sequence ID" value="MFD1465741.1"/>
    <property type="molecule type" value="Genomic_DNA"/>
</dbReference>
<gene>
    <name evidence="3" type="ORF">ACFQ4L_06670</name>
</gene>
<dbReference type="CDD" id="cd00093">
    <property type="entry name" value="HTH_XRE"/>
    <property type="match status" value="1"/>
</dbReference>
<dbReference type="InterPro" id="IPR011990">
    <property type="entry name" value="TPR-like_helical_dom_sf"/>
</dbReference>
<dbReference type="Proteomes" id="UP001597244">
    <property type="component" value="Unassembled WGS sequence"/>
</dbReference>
<keyword evidence="4" id="KW-1185">Reference proteome</keyword>
<name>A0ABW4DQM6_9LACO</name>
<dbReference type="SUPFAM" id="SSF47413">
    <property type="entry name" value="lambda repressor-like DNA-binding domains"/>
    <property type="match status" value="1"/>
</dbReference>
<dbReference type="InterPro" id="IPR001387">
    <property type="entry name" value="Cro/C1-type_HTH"/>
</dbReference>